<dbReference type="Proteomes" id="UP000237682">
    <property type="component" value="Unassembled WGS sequence"/>
</dbReference>
<keyword evidence="1" id="KW-1133">Transmembrane helix</keyword>
<accession>A0A2S9QB25</accession>
<feature type="transmembrane region" description="Helical" evidence="1">
    <location>
        <begin position="6"/>
        <end position="32"/>
    </location>
</feature>
<protein>
    <submittedName>
        <fullName evidence="2">Uncharacterized protein</fullName>
    </submittedName>
</protein>
<evidence type="ECO:0000256" key="1">
    <source>
        <dbReference type="SAM" id="Phobius"/>
    </source>
</evidence>
<sequence length="100" mass="10595">MFVIWPVIVAIVLGALCGTFVPVLAFTIIALIASIGSALIIWMAGFGLGAALIDMVAIAIALQVGYVLGILILLGVSKLAPKLRPAMVRRYKHEHDSSRP</sequence>
<keyword evidence="3" id="KW-1185">Reference proteome</keyword>
<gene>
    <name evidence="2" type="ORF">C5L14_14445</name>
</gene>
<dbReference type="AlphaFoldDB" id="A0A2S9QB25"/>
<comment type="caution">
    <text evidence="2">The sequence shown here is derived from an EMBL/GenBank/DDBJ whole genome shotgun (WGS) entry which is preliminary data.</text>
</comment>
<feature type="transmembrane region" description="Helical" evidence="1">
    <location>
        <begin position="39"/>
        <end position="58"/>
    </location>
</feature>
<name>A0A2S9QB25_9HYPH</name>
<evidence type="ECO:0000313" key="2">
    <source>
        <dbReference type="EMBL" id="PRH86534.1"/>
    </source>
</evidence>
<keyword evidence="1" id="KW-0812">Transmembrane</keyword>
<reference evidence="2 3" key="1">
    <citation type="submission" date="2018-02" db="EMBL/GenBank/DDBJ databases">
        <title>Whole genome sequencing of endophytic bacterium.</title>
        <authorList>
            <person name="Eedara R."/>
            <person name="Podile A.R."/>
        </authorList>
    </citation>
    <scope>NUCLEOTIDE SEQUENCE [LARGE SCALE GENOMIC DNA]</scope>
    <source>
        <strain evidence="2 3">RP1T</strain>
    </source>
</reference>
<evidence type="ECO:0000313" key="3">
    <source>
        <dbReference type="Proteomes" id="UP000237682"/>
    </source>
</evidence>
<keyword evidence="1" id="KW-0472">Membrane</keyword>
<organism evidence="2 3">
    <name type="scientific">Labrys okinawensis</name>
    <dbReference type="NCBI Taxonomy" id="346911"/>
    <lineage>
        <taxon>Bacteria</taxon>
        <taxon>Pseudomonadati</taxon>
        <taxon>Pseudomonadota</taxon>
        <taxon>Alphaproteobacteria</taxon>
        <taxon>Hyphomicrobiales</taxon>
        <taxon>Xanthobacteraceae</taxon>
        <taxon>Labrys</taxon>
    </lineage>
</organism>
<dbReference type="RefSeq" id="WP_105862763.1">
    <property type="nucleotide sequence ID" value="NZ_PUEJ01000005.1"/>
</dbReference>
<feature type="transmembrane region" description="Helical" evidence="1">
    <location>
        <begin position="64"/>
        <end position="81"/>
    </location>
</feature>
<dbReference type="EMBL" id="PUEJ01000005">
    <property type="protein sequence ID" value="PRH86534.1"/>
    <property type="molecule type" value="Genomic_DNA"/>
</dbReference>
<proteinExistence type="predicted"/>